<evidence type="ECO:0000313" key="2">
    <source>
        <dbReference type="Proteomes" id="UP000276133"/>
    </source>
</evidence>
<dbReference type="Proteomes" id="UP000276133">
    <property type="component" value="Unassembled WGS sequence"/>
</dbReference>
<organism evidence="1 2">
    <name type="scientific">Brachionus plicatilis</name>
    <name type="common">Marine rotifer</name>
    <name type="synonym">Brachionus muelleri</name>
    <dbReference type="NCBI Taxonomy" id="10195"/>
    <lineage>
        <taxon>Eukaryota</taxon>
        <taxon>Metazoa</taxon>
        <taxon>Spiralia</taxon>
        <taxon>Gnathifera</taxon>
        <taxon>Rotifera</taxon>
        <taxon>Eurotatoria</taxon>
        <taxon>Monogononta</taxon>
        <taxon>Pseudotrocha</taxon>
        <taxon>Ploima</taxon>
        <taxon>Brachionidae</taxon>
        <taxon>Brachionus</taxon>
    </lineage>
</organism>
<dbReference type="AlphaFoldDB" id="A0A3M7QYV1"/>
<comment type="caution">
    <text evidence="1">The sequence shown here is derived from an EMBL/GenBank/DDBJ whole genome shotgun (WGS) entry which is preliminary data.</text>
</comment>
<sequence>MDLLLSCYRLSISQLNTIFLNPPISNSLVLKFATPFSTFWRRHCFLQPSLFHMSYRIFRILIIFTSLVSFCKYRFKDTPTASLVAVVVGVEEDACDASLHFIVLFESLTYAESSGRNRNSFKNGGNIGGFQIMSHYQPRTHLD</sequence>
<gene>
    <name evidence="1" type="ORF">BpHYR1_052439</name>
</gene>
<name>A0A3M7QYV1_BRAPC</name>
<reference evidence="1 2" key="1">
    <citation type="journal article" date="2018" name="Sci. Rep.">
        <title>Genomic signatures of local adaptation to the degree of environmental predictability in rotifers.</title>
        <authorList>
            <person name="Franch-Gras L."/>
            <person name="Hahn C."/>
            <person name="Garcia-Roger E.M."/>
            <person name="Carmona M.J."/>
            <person name="Serra M."/>
            <person name="Gomez A."/>
        </authorList>
    </citation>
    <scope>NUCLEOTIDE SEQUENCE [LARGE SCALE GENOMIC DNA]</scope>
    <source>
        <strain evidence="1">HYR1</strain>
    </source>
</reference>
<keyword evidence="2" id="KW-1185">Reference proteome</keyword>
<protein>
    <submittedName>
        <fullName evidence="1">Uncharacterized protein</fullName>
    </submittedName>
</protein>
<dbReference type="EMBL" id="REGN01004739">
    <property type="protein sequence ID" value="RNA16291.1"/>
    <property type="molecule type" value="Genomic_DNA"/>
</dbReference>
<evidence type="ECO:0000313" key="1">
    <source>
        <dbReference type="EMBL" id="RNA16291.1"/>
    </source>
</evidence>
<proteinExistence type="predicted"/>
<accession>A0A3M7QYV1</accession>